<proteinExistence type="inferred from homology"/>
<evidence type="ECO:0000256" key="1">
    <source>
        <dbReference type="ARBA" id="ARBA00006484"/>
    </source>
</evidence>
<sequence>MSDTNRLDGKIIIITGAAGAIGAAAARVMLARGATVVAVDYSADALAKLAKELGAGDKLVTLTADVSDEAAVKAYVDETVKRFGRIDAFFNNAGIEGETHPIPDYPLAAFQKVLAVNVVGVFLGMKYVIPVMAKAGKGSIINTSSVAGLSGSPNMVAYNTSKHAVIGLMRVAAVEWGAKGIRVNTINPGPIESRMMDSLDSTRAANADAIRKATEAAIPAGRYGKPEEVAALAAFLASDNASYINGGIHTVDGGLTAG</sequence>
<name>A0ABV2R0J4_9HYPH</name>
<reference evidence="3 4" key="1">
    <citation type="submission" date="2024-06" db="EMBL/GenBank/DDBJ databases">
        <title>Sorghum-associated microbial communities from plants grown in Nebraska, USA.</title>
        <authorList>
            <person name="Schachtman D."/>
        </authorList>
    </citation>
    <scope>NUCLEOTIDE SEQUENCE [LARGE SCALE GENOMIC DNA]</scope>
    <source>
        <strain evidence="3 4">3207</strain>
    </source>
</reference>
<dbReference type="Gene3D" id="3.40.50.720">
    <property type="entry name" value="NAD(P)-binding Rossmann-like Domain"/>
    <property type="match status" value="1"/>
</dbReference>
<dbReference type="RefSeq" id="WP_354551831.1">
    <property type="nucleotide sequence ID" value="NZ_JBEPSM010000002.1"/>
</dbReference>
<dbReference type="CDD" id="cd05233">
    <property type="entry name" value="SDR_c"/>
    <property type="match status" value="1"/>
</dbReference>
<comment type="similarity">
    <text evidence="1">Belongs to the short-chain dehydrogenases/reductases (SDR) family.</text>
</comment>
<dbReference type="PANTHER" id="PTHR24321:SF8">
    <property type="entry name" value="ESTRADIOL 17-BETA-DEHYDROGENASE 8-RELATED"/>
    <property type="match status" value="1"/>
</dbReference>
<dbReference type="NCBIfam" id="NF005559">
    <property type="entry name" value="PRK07231.1"/>
    <property type="match status" value="1"/>
</dbReference>
<dbReference type="PANTHER" id="PTHR24321">
    <property type="entry name" value="DEHYDROGENASES, SHORT CHAIN"/>
    <property type="match status" value="1"/>
</dbReference>
<organism evidence="3 4">
    <name type="scientific">Kaistia defluvii</name>
    <dbReference type="NCBI Taxonomy" id="410841"/>
    <lineage>
        <taxon>Bacteria</taxon>
        <taxon>Pseudomonadati</taxon>
        <taxon>Pseudomonadota</taxon>
        <taxon>Alphaproteobacteria</taxon>
        <taxon>Hyphomicrobiales</taxon>
        <taxon>Kaistiaceae</taxon>
        <taxon>Kaistia</taxon>
    </lineage>
</organism>
<accession>A0ABV2R0J4</accession>
<keyword evidence="2" id="KW-0560">Oxidoreductase</keyword>
<dbReference type="InterPro" id="IPR036291">
    <property type="entry name" value="NAD(P)-bd_dom_sf"/>
</dbReference>
<dbReference type="EMBL" id="JBEPSM010000002">
    <property type="protein sequence ID" value="MET4634792.1"/>
    <property type="molecule type" value="Genomic_DNA"/>
</dbReference>
<dbReference type="SUPFAM" id="SSF51735">
    <property type="entry name" value="NAD(P)-binding Rossmann-fold domains"/>
    <property type="match status" value="1"/>
</dbReference>
<dbReference type="InterPro" id="IPR002347">
    <property type="entry name" value="SDR_fam"/>
</dbReference>
<dbReference type="Proteomes" id="UP001549321">
    <property type="component" value="Unassembled WGS sequence"/>
</dbReference>
<comment type="caution">
    <text evidence="3">The sequence shown here is derived from an EMBL/GenBank/DDBJ whole genome shotgun (WGS) entry which is preliminary data.</text>
</comment>
<evidence type="ECO:0000313" key="3">
    <source>
        <dbReference type="EMBL" id="MET4634792.1"/>
    </source>
</evidence>
<gene>
    <name evidence="3" type="ORF">ABIE08_002738</name>
</gene>
<protein>
    <submittedName>
        <fullName evidence="3">NAD(P)-dependent dehydrogenase (Short-subunit alcohol dehydrogenase family)</fullName>
    </submittedName>
</protein>
<keyword evidence="4" id="KW-1185">Reference proteome</keyword>
<evidence type="ECO:0000256" key="2">
    <source>
        <dbReference type="ARBA" id="ARBA00023002"/>
    </source>
</evidence>
<dbReference type="PRINTS" id="PR00081">
    <property type="entry name" value="GDHRDH"/>
</dbReference>
<dbReference type="Pfam" id="PF13561">
    <property type="entry name" value="adh_short_C2"/>
    <property type="match status" value="1"/>
</dbReference>
<dbReference type="PROSITE" id="PS00061">
    <property type="entry name" value="ADH_SHORT"/>
    <property type="match status" value="1"/>
</dbReference>
<dbReference type="InterPro" id="IPR020904">
    <property type="entry name" value="Sc_DH/Rdtase_CS"/>
</dbReference>
<dbReference type="PRINTS" id="PR00080">
    <property type="entry name" value="SDRFAMILY"/>
</dbReference>
<evidence type="ECO:0000313" key="4">
    <source>
        <dbReference type="Proteomes" id="UP001549321"/>
    </source>
</evidence>